<dbReference type="SUPFAM" id="SSF64518">
    <property type="entry name" value="Phase 1 flagellin"/>
    <property type="match status" value="1"/>
</dbReference>
<feature type="non-terminal residue" evidence="2">
    <location>
        <position position="1"/>
    </location>
</feature>
<comment type="caution">
    <text evidence="2">The sequence shown here is derived from an EMBL/GenBank/DDBJ whole genome shotgun (WGS) entry which is preliminary data.</text>
</comment>
<keyword evidence="2" id="KW-0969">Cilium</keyword>
<keyword evidence="3" id="KW-1185">Reference proteome</keyword>
<gene>
    <name evidence="2" type="ORF">D3272_07070</name>
</gene>
<evidence type="ECO:0000259" key="1">
    <source>
        <dbReference type="Pfam" id="PF00700"/>
    </source>
</evidence>
<dbReference type="EMBL" id="QYBC01000005">
    <property type="protein sequence ID" value="RYB05950.1"/>
    <property type="molecule type" value="Genomic_DNA"/>
</dbReference>
<reference evidence="2 3" key="2">
    <citation type="submission" date="2019-02" db="EMBL/GenBank/DDBJ databases">
        <title>'Lichenibacterium ramalinii' gen. nov. sp. nov., 'Lichenibacterium minor' gen. nov. sp. nov.</title>
        <authorList>
            <person name="Pankratov T."/>
        </authorList>
    </citation>
    <scope>NUCLEOTIDE SEQUENCE [LARGE SCALE GENOMIC DNA]</scope>
    <source>
        <strain evidence="2 3">RmlP001</strain>
    </source>
</reference>
<dbReference type="Gene3D" id="1.20.1330.10">
    <property type="entry name" value="f41 fragment of flagellin, N-terminal domain"/>
    <property type="match status" value="1"/>
</dbReference>
<feature type="domain" description="Flagellin C-terminal" evidence="1">
    <location>
        <begin position="50"/>
        <end position="133"/>
    </location>
</feature>
<name>A0A4Q2REG4_9HYPH</name>
<dbReference type="InterPro" id="IPR046358">
    <property type="entry name" value="Flagellin_C"/>
</dbReference>
<evidence type="ECO:0000313" key="2">
    <source>
        <dbReference type="EMBL" id="RYB05950.1"/>
    </source>
</evidence>
<sequence>SAGASGSVSTTVGTTTTTSYTGNYANDSILGFSISSLASNSTDLVKLGAALDSAISSVTTGAATLGQYTTTVANQTAFTSSLSDALTSGVGSLVDADMNVASTRLQALQTQQQLGIQALSIANQNSQLILKLFQ</sequence>
<dbReference type="Pfam" id="PF00700">
    <property type="entry name" value="Flagellin_C"/>
    <property type="match status" value="1"/>
</dbReference>
<dbReference type="AlphaFoldDB" id="A0A4Q2REG4"/>
<organism evidence="2 3">
    <name type="scientific">Lichenibacterium ramalinae</name>
    <dbReference type="NCBI Taxonomy" id="2316527"/>
    <lineage>
        <taxon>Bacteria</taxon>
        <taxon>Pseudomonadati</taxon>
        <taxon>Pseudomonadota</taxon>
        <taxon>Alphaproteobacteria</taxon>
        <taxon>Hyphomicrobiales</taxon>
        <taxon>Lichenihabitantaceae</taxon>
        <taxon>Lichenibacterium</taxon>
    </lineage>
</organism>
<keyword evidence="2" id="KW-0282">Flagellum</keyword>
<dbReference type="RefSeq" id="WP_281010663.1">
    <property type="nucleotide sequence ID" value="NZ_QYBC01000005.1"/>
</dbReference>
<evidence type="ECO:0000313" key="3">
    <source>
        <dbReference type="Proteomes" id="UP000289411"/>
    </source>
</evidence>
<accession>A0A4Q2REG4</accession>
<keyword evidence="2" id="KW-0966">Cell projection</keyword>
<reference evidence="2 3" key="1">
    <citation type="submission" date="2018-09" db="EMBL/GenBank/DDBJ databases">
        <authorList>
            <person name="Grouzdev D.S."/>
            <person name="Krutkina M.S."/>
        </authorList>
    </citation>
    <scope>NUCLEOTIDE SEQUENCE [LARGE SCALE GENOMIC DNA]</scope>
    <source>
        <strain evidence="2 3">RmlP001</strain>
    </source>
</reference>
<protein>
    <submittedName>
        <fullName evidence="2">Flagellin</fullName>
    </submittedName>
</protein>
<dbReference type="Proteomes" id="UP000289411">
    <property type="component" value="Unassembled WGS sequence"/>
</dbReference>
<proteinExistence type="predicted"/>